<name>A0A1U7CZA1_9BACT</name>
<feature type="domain" description="Cytochrome oxidase subunit II transmembrane region profile" evidence="20">
    <location>
        <begin position="1"/>
        <end position="95"/>
    </location>
</feature>
<dbReference type="SUPFAM" id="SSF46626">
    <property type="entry name" value="Cytochrome c"/>
    <property type="match status" value="1"/>
</dbReference>
<evidence type="ECO:0000256" key="9">
    <source>
        <dbReference type="ARBA" id="ARBA00022982"/>
    </source>
</evidence>
<keyword evidence="4 15" id="KW-0349">Heme</keyword>
<evidence type="ECO:0000313" key="23">
    <source>
        <dbReference type="Proteomes" id="UP000186309"/>
    </source>
</evidence>
<dbReference type="AlphaFoldDB" id="A0A1U7CZA1"/>
<dbReference type="Pfam" id="PF00034">
    <property type="entry name" value="Cytochrom_C"/>
    <property type="match status" value="1"/>
</dbReference>
<keyword evidence="9 16" id="KW-0249">Electron transport</keyword>
<evidence type="ECO:0000256" key="10">
    <source>
        <dbReference type="ARBA" id="ARBA00022989"/>
    </source>
</evidence>
<dbReference type="PROSITE" id="PS00078">
    <property type="entry name" value="COX2"/>
    <property type="match status" value="1"/>
</dbReference>
<dbReference type="Pfam" id="PF02790">
    <property type="entry name" value="COX2_TM"/>
    <property type="match status" value="1"/>
</dbReference>
<evidence type="ECO:0000256" key="7">
    <source>
        <dbReference type="ARBA" id="ARBA00022723"/>
    </source>
</evidence>
<dbReference type="EC" id="7.1.1.9" evidence="17"/>
<feature type="transmembrane region" description="Helical" evidence="18">
    <location>
        <begin position="20"/>
        <end position="47"/>
    </location>
</feature>
<gene>
    <name evidence="22" type="primary">ctaC</name>
    <name evidence="22" type="ORF">BSF38_10048</name>
</gene>
<dbReference type="InterPro" id="IPR045187">
    <property type="entry name" value="CcO_II"/>
</dbReference>
<dbReference type="GO" id="GO:0020037">
    <property type="term" value="F:heme binding"/>
    <property type="evidence" value="ECO:0007669"/>
    <property type="project" value="InterPro"/>
</dbReference>
<keyword evidence="13 18" id="KW-0472">Membrane</keyword>
<evidence type="ECO:0000256" key="6">
    <source>
        <dbReference type="ARBA" id="ARBA00022692"/>
    </source>
</evidence>
<dbReference type="GO" id="GO:0042773">
    <property type="term" value="P:ATP synthesis coupled electron transport"/>
    <property type="evidence" value="ECO:0007669"/>
    <property type="project" value="TreeGrafter"/>
</dbReference>
<sequence length="316" mass="35818">MWDFPLFPEQASSNAQKVDALMLFEVGILLFFTILICVLILVFSLRFRRGARVDRSHPPTHGKAMETVWIIVPLLISIVMFVWSTRLFFELYEAPPDAAEISVVGKQWMWYLQHPQGRAETNELHVPLGQAVKLNMTSQDVIHSFFIPAFRIKQDVLPGRYTSLWFRPTKVGVYDLFCAEYCGTNHSIMIGKVHVMEPADYEQWLSAKGVGPSQAEEGEQLFVQHHCAGCHRGSQTVNAPRLEGVYGKPVPIQKGKDVGFVTADDRYIRDSILMPKSEVVAGYEPLMPSYKDQISEPDLLKIIAYIKSIATRETSQ</sequence>
<evidence type="ECO:0000256" key="3">
    <source>
        <dbReference type="ARBA" id="ARBA00022448"/>
    </source>
</evidence>
<dbReference type="InterPro" id="IPR008972">
    <property type="entry name" value="Cupredoxin"/>
</dbReference>
<dbReference type="GO" id="GO:0005886">
    <property type="term" value="C:plasma membrane"/>
    <property type="evidence" value="ECO:0007669"/>
    <property type="project" value="UniProtKB-SubCell"/>
</dbReference>
<dbReference type="InterPro" id="IPR036909">
    <property type="entry name" value="Cyt_c-like_dom_sf"/>
</dbReference>
<dbReference type="Proteomes" id="UP000186309">
    <property type="component" value="Plasmid PALBO1"/>
</dbReference>
<keyword evidence="8" id="KW-1278">Translocase</keyword>
<dbReference type="GO" id="GO:0005507">
    <property type="term" value="F:copper ion binding"/>
    <property type="evidence" value="ECO:0007669"/>
    <property type="project" value="InterPro"/>
</dbReference>
<dbReference type="EMBL" id="CP019083">
    <property type="protein sequence ID" value="APW64264.1"/>
    <property type="molecule type" value="Genomic_DNA"/>
</dbReference>
<dbReference type="KEGG" id="pbor:BSF38_10048"/>
<organism evidence="22 23">
    <name type="scientific">Paludisphaera borealis</name>
    <dbReference type="NCBI Taxonomy" id="1387353"/>
    <lineage>
        <taxon>Bacteria</taxon>
        <taxon>Pseudomonadati</taxon>
        <taxon>Planctomycetota</taxon>
        <taxon>Planctomycetia</taxon>
        <taxon>Isosphaerales</taxon>
        <taxon>Isosphaeraceae</taxon>
        <taxon>Paludisphaera</taxon>
    </lineage>
</organism>
<keyword evidence="7 15" id="KW-0479">Metal-binding</keyword>
<evidence type="ECO:0000313" key="22">
    <source>
        <dbReference type="EMBL" id="APW64264.1"/>
    </source>
</evidence>
<evidence type="ECO:0000256" key="8">
    <source>
        <dbReference type="ARBA" id="ARBA00022967"/>
    </source>
</evidence>
<evidence type="ECO:0000256" key="13">
    <source>
        <dbReference type="ARBA" id="ARBA00023136"/>
    </source>
</evidence>
<dbReference type="SUPFAM" id="SSF49503">
    <property type="entry name" value="Cupredoxins"/>
    <property type="match status" value="1"/>
</dbReference>
<dbReference type="PANTHER" id="PTHR22888:SF9">
    <property type="entry name" value="CYTOCHROME C OXIDASE SUBUNIT 2"/>
    <property type="match status" value="1"/>
</dbReference>
<comment type="subcellular location">
    <subcellularLocation>
        <location evidence="16">Cell membrane</location>
        <topology evidence="16">Multi-pass membrane protein</topology>
    </subcellularLocation>
    <subcellularLocation>
        <location evidence="1">Membrane</location>
        <topology evidence="1">Multi-pass membrane protein</topology>
    </subcellularLocation>
</comment>
<dbReference type="Gene3D" id="1.10.287.90">
    <property type="match status" value="1"/>
</dbReference>
<evidence type="ECO:0000256" key="12">
    <source>
        <dbReference type="ARBA" id="ARBA00023008"/>
    </source>
</evidence>
<dbReference type="GO" id="GO:0016491">
    <property type="term" value="F:oxidoreductase activity"/>
    <property type="evidence" value="ECO:0007669"/>
    <property type="project" value="UniProtKB-KW"/>
</dbReference>
<dbReference type="InterPro" id="IPR009056">
    <property type="entry name" value="Cyt_c-like_dom"/>
</dbReference>
<keyword evidence="3 16" id="KW-0813">Transport</keyword>
<dbReference type="InterPro" id="IPR036257">
    <property type="entry name" value="Cyt_c_oxidase_su2_TM_sf"/>
</dbReference>
<dbReference type="InterPro" id="IPR011759">
    <property type="entry name" value="Cyt_c_oxidase_su2_TM_dom"/>
</dbReference>
<dbReference type="NCBIfam" id="TIGR02866">
    <property type="entry name" value="CoxB"/>
    <property type="match status" value="1"/>
</dbReference>
<dbReference type="GO" id="GO:0004129">
    <property type="term" value="F:cytochrome-c oxidase activity"/>
    <property type="evidence" value="ECO:0007669"/>
    <property type="project" value="UniProtKB-EC"/>
</dbReference>
<keyword evidence="23" id="KW-1185">Reference proteome</keyword>
<dbReference type="Gene3D" id="2.60.40.420">
    <property type="entry name" value="Cupredoxins - blue copper proteins"/>
    <property type="match status" value="1"/>
</dbReference>
<evidence type="ECO:0000256" key="16">
    <source>
        <dbReference type="RuleBase" id="RU000456"/>
    </source>
</evidence>
<comment type="cofactor">
    <cofactor evidence="17">
        <name>Cu cation</name>
        <dbReference type="ChEBI" id="CHEBI:23378"/>
    </cofactor>
    <text evidence="17">Binds a copper A center.</text>
</comment>
<dbReference type="CDD" id="cd13915">
    <property type="entry name" value="CuRO_HCO_II_like_2"/>
    <property type="match status" value="1"/>
</dbReference>
<dbReference type="OrthoDB" id="9773456at2"/>
<evidence type="ECO:0000256" key="18">
    <source>
        <dbReference type="SAM" id="Phobius"/>
    </source>
</evidence>
<dbReference type="Pfam" id="PF00116">
    <property type="entry name" value="COX2"/>
    <property type="match status" value="1"/>
</dbReference>
<evidence type="ECO:0000256" key="14">
    <source>
        <dbReference type="ARBA" id="ARBA00024688"/>
    </source>
</evidence>
<comment type="catalytic activity">
    <reaction evidence="17">
        <text>4 Fe(II)-[cytochrome c] + O2 + 8 H(+)(in) = 4 Fe(III)-[cytochrome c] + 2 H2O + 4 H(+)(out)</text>
        <dbReference type="Rhea" id="RHEA:11436"/>
        <dbReference type="Rhea" id="RHEA-COMP:10350"/>
        <dbReference type="Rhea" id="RHEA-COMP:14399"/>
        <dbReference type="ChEBI" id="CHEBI:15377"/>
        <dbReference type="ChEBI" id="CHEBI:15378"/>
        <dbReference type="ChEBI" id="CHEBI:15379"/>
        <dbReference type="ChEBI" id="CHEBI:29033"/>
        <dbReference type="ChEBI" id="CHEBI:29034"/>
        <dbReference type="EC" id="7.1.1.9"/>
    </reaction>
</comment>
<dbReference type="PROSITE" id="PS50999">
    <property type="entry name" value="COX2_TM"/>
    <property type="match status" value="1"/>
</dbReference>
<geneLocation type="plasmid" evidence="23">
    <name>palbo1</name>
</geneLocation>
<keyword evidence="22" id="KW-0560">Oxidoreductase</keyword>
<comment type="function">
    <text evidence="14 17">Subunits I and II form the functional core of the enzyme complex. Electrons originating in cytochrome c are transferred via heme a and Cu(A) to the binuclear center formed by heme a3 and Cu(B).</text>
</comment>
<comment type="similarity">
    <text evidence="2 16">Belongs to the cytochrome c oxidase subunit 2 family.</text>
</comment>
<keyword evidence="22" id="KW-0614">Plasmid</keyword>
<evidence type="ECO:0000256" key="15">
    <source>
        <dbReference type="PROSITE-ProRule" id="PRU00433"/>
    </source>
</evidence>
<evidence type="ECO:0000259" key="21">
    <source>
        <dbReference type="PROSITE" id="PS51007"/>
    </source>
</evidence>
<dbReference type="PROSITE" id="PS50857">
    <property type="entry name" value="COX2_CUA"/>
    <property type="match status" value="1"/>
</dbReference>
<keyword evidence="5 16" id="KW-0679">Respiratory chain</keyword>
<keyword evidence="6 16" id="KW-0812">Transmembrane</keyword>
<accession>A0A1U7CZA1</accession>
<evidence type="ECO:0000256" key="11">
    <source>
        <dbReference type="ARBA" id="ARBA00023004"/>
    </source>
</evidence>
<evidence type="ECO:0000256" key="5">
    <source>
        <dbReference type="ARBA" id="ARBA00022660"/>
    </source>
</evidence>
<dbReference type="InterPro" id="IPR002429">
    <property type="entry name" value="CcO_II-like_C"/>
</dbReference>
<feature type="domain" description="Cytochrome oxidase subunit II copper A binding" evidence="19">
    <location>
        <begin position="96"/>
        <end position="207"/>
    </location>
</feature>
<reference evidence="22 23" key="1">
    <citation type="submission" date="2016-12" db="EMBL/GenBank/DDBJ databases">
        <title>Comparative genomics of four Isosphaeraceae planctomycetes: a common pool of plasmids and glycoside hydrolase genes.</title>
        <authorList>
            <person name="Ivanova A."/>
        </authorList>
    </citation>
    <scope>NUCLEOTIDE SEQUENCE [LARGE SCALE GENOMIC DNA]</scope>
    <source>
        <strain evidence="22 23">PX4</strain>
        <plasmid evidence="23">palbo1</plasmid>
    </source>
</reference>
<dbReference type="InterPro" id="IPR014222">
    <property type="entry name" value="Cyt_c_oxidase_su2"/>
</dbReference>
<keyword evidence="11 15" id="KW-0408">Iron</keyword>
<keyword evidence="10 18" id="KW-1133">Transmembrane helix</keyword>
<evidence type="ECO:0000256" key="4">
    <source>
        <dbReference type="ARBA" id="ARBA00022617"/>
    </source>
</evidence>
<dbReference type="PROSITE" id="PS51007">
    <property type="entry name" value="CYTC"/>
    <property type="match status" value="1"/>
</dbReference>
<evidence type="ECO:0000256" key="1">
    <source>
        <dbReference type="ARBA" id="ARBA00004141"/>
    </source>
</evidence>
<proteinExistence type="inferred from homology"/>
<feature type="domain" description="Cytochrome c" evidence="21">
    <location>
        <begin position="213"/>
        <end position="310"/>
    </location>
</feature>
<dbReference type="InterPro" id="IPR001505">
    <property type="entry name" value="Copper_CuA"/>
</dbReference>
<evidence type="ECO:0000256" key="17">
    <source>
        <dbReference type="RuleBase" id="RU004024"/>
    </source>
</evidence>
<evidence type="ECO:0000259" key="19">
    <source>
        <dbReference type="PROSITE" id="PS50857"/>
    </source>
</evidence>
<keyword evidence="12 17" id="KW-0186">Copper</keyword>
<evidence type="ECO:0000256" key="2">
    <source>
        <dbReference type="ARBA" id="ARBA00007866"/>
    </source>
</evidence>
<evidence type="ECO:0000259" key="20">
    <source>
        <dbReference type="PROSITE" id="PS50999"/>
    </source>
</evidence>
<protein>
    <recommendedName>
        <fullName evidence="17">Cytochrome c oxidase subunit 2</fullName>
        <ecNumber evidence="17">7.1.1.9</ecNumber>
    </recommendedName>
</protein>
<dbReference type="PANTHER" id="PTHR22888">
    <property type="entry name" value="CYTOCHROME C OXIDASE, SUBUNIT II"/>
    <property type="match status" value="1"/>
</dbReference>
<feature type="transmembrane region" description="Helical" evidence="18">
    <location>
        <begin position="68"/>
        <end position="89"/>
    </location>
</feature>
<dbReference type="RefSeq" id="WP_076351720.1">
    <property type="nucleotide sequence ID" value="NZ_CP019083.1"/>
</dbReference>
<dbReference type="SUPFAM" id="SSF81464">
    <property type="entry name" value="Cytochrome c oxidase subunit II-like, transmembrane region"/>
    <property type="match status" value="1"/>
</dbReference>